<feature type="domain" description="Phospholipase A2-like central" evidence="8">
    <location>
        <begin position="25"/>
        <end position="56"/>
    </location>
</feature>
<dbReference type="Proteomes" id="UP000001555">
    <property type="component" value="Unassembled WGS sequence"/>
</dbReference>
<dbReference type="STRING" id="6945.B7PZG6"/>
<dbReference type="EMBL" id="ABJB010508652">
    <property type="status" value="NOT_ANNOTATED_CDS"/>
    <property type="molecule type" value="Genomic_DNA"/>
</dbReference>
<reference evidence="9 11" key="1">
    <citation type="submission" date="2008-03" db="EMBL/GenBank/DDBJ databases">
        <title>Annotation of Ixodes scapularis.</title>
        <authorList>
            <consortium name="Ixodes scapularis Genome Project Consortium"/>
            <person name="Caler E."/>
            <person name="Hannick L.I."/>
            <person name="Bidwell S."/>
            <person name="Joardar V."/>
            <person name="Thiagarajan M."/>
            <person name="Amedeo P."/>
            <person name="Galinsky K.J."/>
            <person name="Schobel S."/>
            <person name="Inman J."/>
            <person name="Hostetler J."/>
            <person name="Miller J."/>
            <person name="Hammond M."/>
            <person name="Megy K."/>
            <person name="Lawson D."/>
            <person name="Kodira C."/>
            <person name="Sutton G."/>
            <person name="Meyer J."/>
            <person name="Hill C.A."/>
            <person name="Birren B."/>
            <person name="Nene V."/>
            <person name="Collins F."/>
            <person name="Alarcon-Chaidez F."/>
            <person name="Wikel S."/>
            <person name="Strausberg R."/>
        </authorList>
    </citation>
    <scope>NUCLEOTIDE SEQUENCE [LARGE SCALE GENOMIC DNA]</scope>
    <source>
        <strain evidence="11">Wikel</strain>
        <strain evidence="9">Wikel colony</strain>
    </source>
</reference>
<evidence type="ECO:0000259" key="8">
    <source>
        <dbReference type="Pfam" id="PF05826"/>
    </source>
</evidence>
<dbReference type="EMBL" id="ABJB010141263">
    <property type="status" value="NOT_ANNOTATED_CDS"/>
    <property type="molecule type" value="Genomic_DNA"/>
</dbReference>
<sequence>MKYVVDGVDREHGSIPPDDAWMAWQFRSCLKMGNNAASHMVGKLYFNIVQTKCFTFKKQDVCHRRSWWGKCVQRGLGALGGTRQGYVVSRQPGRTRARPSNKEQRTAVCAHVQPPPGT</sequence>
<keyword evidence="3" id="KW-0378">Hydrolase</keyword>
<evidence type="ECO:0000256" key="4">
    <source>
        <dbReference type="ARBA" id="ARBA00022837"/>
    </source>
</evidence>
<dbReference type="EnsemblMetazoa" id="ISCW020187-RA">
    <property type="protein sequence ID" value="ISCW020187-PA"/>
    <property type="gene ID" value="ISCW020187"/>
</dbReference>
<organism>
    <name type="scientific">Ixodes scapularis</name>
    <name type="common">Black-legged tick</name>
    <name type="synonym">Deer tick</name>
    <dbReference type="NCBI Taxonomy" id="6945"/>
    <lineage>
        <taxon>Eukaryota</taxon>
        <taxon>Metazoa</taxon>
        <taxon>Ecdysozoa</taxon>
        <taxon>Arthropoda</taxon>
        <taxon>Chelicerata</taxon>
        <taxon>Arachnida</taxon>
        <taxon>Acari</taxon>
        <taxon>Parasitiformes</taxon>
        <taxon>Ixodida</taxon>
        <taxon>Ixodoidea</taxon>
        <taxon>Ixodidae</taxon>
        <taxon>Ixodinae</taxon>
        <taxon>Ixodes</taxon>
    </lineage>
</organism>
<evidence type="ECO:0000256" key="5">
    <source>
        <dbReference type="ARBA" id="ARBA00022963"/>
    </source>
</evidence>
<comment type="cofactor">
    <cofactor evidence="2">
        <name>Ca(2+)</name>
        <dbReference type="ChEBI" id="CHEBI:29108"/>
    </cofactor>
</comment>
<evidence type="ECO:0000313" key="10">
    <source>
        <dbReference type="EnsemblMetazoa" id="ISCW020187-PA"/>
    </source>
</evidence>
<reference evidence="10" key="2">
    <citation type="submission" date="2020-05" db="UniProtKB">
        <authorList>
            <consortium name="EnsemblMetazoa"/>
        </authorList>
    </citation>
    <scope>IDENTIFICATION</scope>
    <source>
        <strain evidence="10">wikel</strain>
    </source>
</reference>
<gene>
    <name evidence="9" type="ORF">IscW_ISCW020187</name>
</gene>
<dbReference type="GO" id="GO:0006644">
    <property type="term" value="P:phospholipid metabolic process"/>
    <property type="evidence" value="ECO:0007669"/>
    <property type="project" value="InterPro"/>
</dbReference>
<dbReference type="HOGENOM" id="CLU_2075749_0_0_1"/>
<proteinExistence type="predicted"/>
<dbReference type="SUPFAM" id="SSF48619">
    <property type="entry name" value="Phospholipase A2, PLA2"/>
    <property type="match status" value="1"/>
</dbReference>
<dbReference type="InterPro" id="IPR016090">
    <property type="entry name" value="PLA2-like_dom"/>
</dbReference>
<dbReference type="VEuPathDB" id="VectorBase:ISCP_011484"/>
<dbReference type="VEuPathDB" id="VectorBase:ISCI020187"/>
<dbReference type="PANTHER" id="PTHR12253">
    <property type="entry name" value="RH14732P"/>
    <property type="match status" value="1"/>
</dbReference>
<keyword evidence="4" id="KW-0106">Calcium</keyword>
<keyword evidence="5" id="KW-0442">Lipid degradation</keyword>
<dbReference type="AlphaFoldDB" id="B7PZG6"/>
<evidence type="ECO:0000313" key="11">
    <source>
        <dbReference type="Proteomes" id="UP000001555"/>
    </source>
</evidence>
<dbReference type="Pfam" id="PF05826">
    <property type="entry name" value="Phospholip_A2_2"/>
    <property type="match status" value="1"/>
</dbReference>
<dbReference type="VEuPathDB" id="VectorBase:ISCW020187"/>
<dbReference type="EMBL" id="ABJB010905810">
    <property type="status" value="NOT_ANNOTATED_CDS"/>
    <property type="molecule type" value="Genomic_DNA"/>
</dbReference>
<dbReference type="EMBL" id="ABJB011045957">
    <property type="status" value="NOT_ANNOTATED_CDS"/>
    <property type="molecule type" value="Genomic_DNA"/>
</dbReference>
<keyword evidence="11" id="KW-1185">Reference proteome</keyword>
<dbReference type="EMBL" id="DS825893">
    <property type="protein sequence ID" value="EEC11988.1"/>
    <property type="molecule type" value="Genomic_DNA"/>
</dbReference>
<evidence type="ECO:0000256" key="3">
    <source>
        <dbReference type="ARBA" id="ARBA00022801"/>
    </source>
</evidence>
<dbReference type="GO" id="GO:0016042">
    <property type="term" value="P:lipid catabolic process"/>
    <property type="evidence" value="ECO:0007669"/>
    <property type="project" value="UniProtKB-KW"/>
</dbReference>
<dbReference type="GO" id="GO:0004623">
    <property type="term" value="F:phospholipase A2 activity"/>
    <property type="evidence" value="ECO:0007669"/>
    <property type="project" value="UniProtKB-EC"/>
</dbReference>
<comment type="catalytic activity">
    <reaction evidence="1">
        <text>a 1,2-diacyl-sn-glycero-3-phosphocholine + H2O = a 1-acyl-sn-glycero-3-phosphocholine + a fatty acid + H(+)</text>
        <dbReference type="Rhea" id="RHEA:15801"/>
        <dbReference type="ChEBI" id="CHEBI:15377"/>
        <dbReference type="ChEBI" id="CHEBI:15378"/>
        <dbReference type="ChEBI" id="CHEBI:28868"/>
        <dbReference type="ChEBI" id="CHEBI:57643"/>
        <dbReference type="ChEBI" id="CHEBI:58168"/>
        <dbReference type="EC" id="3.1.1.4"/>
    </reaction>
</comment>
<feature type="region of interest" description="Disordered" evidence="7">
    <location>
        <begin position="90"/>
        <end position="118"/>
    </location>
</feature>
<name>B7PZG6_IXOSC</name>
<evidence type="ECO:0000313" key="9">
    <source>
        <dbReference type="EMBL" id="EEC11988.1"/>
    </source>
</evidence>
<accession>B7PZG6</accession>
<dbReference type="GO" id="GO:0050482">
    <property type="term" value="P:arachidonate secretion"/>
    <property type="evidence" value="ECO:0007669"/>
    <property type="project" value="InterPro"/>
</dbReference>
<evidence type="ECO:0000256" key="1">
    <source>
        <dbReference type="ARBA" id="ARBA00001604"/>
    </source>
</evidence>
<evidence type="ECO:0000256" key="7">
    <source>
        <dbReference type="SAM" id="MobiDB-lite"/>
    </source>
</evidence>
<dbReference type="InterPro" id="IPR036444">
    <property type="entry name" value="PLipase_A2_dom_sf"/>
</dbReference>
<dbReference type="InParanoid" id="B7PZG6"/>
<dbReference type="OrthoDB" id="6075074at2759"/>
<dbReference type="PaxDb" id="6945-B7PZG6"/>
<keyword evidence="6" id="KW-0443">Lipid metabolism</keyword>
<evidence type="ECO:0000256" key="2">
    <source>
        <dbReference type="ARBA" id="ARBA00001913"/>
    </source>
</evidence>
<protein>
    <recommendedName>
        <fullName evidence="8">Phospholipase A2-like central domain-containing protein</fullName>
    </recommendedName>
</protein>
<dbReference type="EMBL" id="ABJB010998665">
    <property type="status" value="NOT_ANNOTATED_CDS"/>
    <property type="molecule type" value="Genomic_DNA"/>
</dbReference>
<dbReference type="Gene3D" id="1.20.90.10">
    <property type="entry name" value="Phospholipase A2 domain"/>
    <property type="match status" value="1"/>
</dbReference>
<evidence type="ECO:0000256" key="6">
    <source>
        <dbReference type="ARBA" id="ARBA00023098"/>
    </source>
</evidence>